<dbReference type="InterPro" id="IPR051681">
    <property type="entry name" value="Ser/Thr_Kinases-Pseudokinases"/>
</dbReference>
<dbReference type="InterPro" id="IPR001245">
    <property type="entry name" value="Ser-Thr/Tyr_kinase_cat_dom"/>
</dbReference>
<proteinExistence type="predicted"/>
<feature type="region of interest" description="Disordered" evidence="1">
    <location>
        <begin position="1"/>
        <end position="37"/>
    </location>
</feature>
<dbReference type="Proteomes" id="UP000663841">
    <property type="component" value="Unassembled WGS sequence"/>
</dbReference>
<sequence length="585" mass="65708">MAPSWLGGSSSPPQGDRSPRPTSIAHTQSGGIAIDDDTSHTIEIDTHRDQTPENEHRALVSLGIQGALSIAQVAAELAPVPYIGPLVGCLTAVFQAVEKSKANKEQWKLLQTRCVMVLRIAGAQVMNNGQQHYSRGNEGAHMLQETLNKIQERAQYYNHINEFKALLLHHTISEEIEELFNELDACLRIFSYASDVAQAQWVSEFRLVQQQEARDIQQLMGELAKCNKSMDEMKHTTDEISSAVQQLLQDKSSVLQEQSKTTFDDFVDAQQIVRTILSITKLQLPPKLLLGRQCNLESKVPIKTGITCDIYLAYFLGGERVAKKVFRLGISDKEFVEKYAERFLRIASLWSDLRSDYTLPFYGVGMEPLERSDHFQLYMVSPLMKNFDAITYLKQYRKNAGMKKNILRIITDAALGLQYLHNRHPPVVHSGMRGDNILIKDSGGAILGGFGLTKALESVEDSGLPPAVMTGKTESQRWLAPEMFADEPILETPCDVWGWAMAALEIVSGSVPYHKHRQAMTVMLKITQGPPKREDHPDFNTYAYRPDEMWDLLAQCWKAEPGERPSMDEVVIRLKQIAKMPEAGV</sequence>
<accession>A0A8H3AY08</accession>
<dbReference type="EMBL" id="CAJMWW010000102">
    <property type="protein sequence ID" value="CAE6443292.1"/>
    <property type="molecule type" value="Genomic_DNA"/>
</dbReference>
<evidence type="ECO:0000313" key="3">
    <source>
        <dbReference type="EMBL" id="CAE6443292.1"/>
    </source>
</evidence>
<dbReference type="Gene3D" id="1.20.930.20">
    <property type="entry name" value="Adaptor protein Cbl, N-terminal domain"/>
    <property type="match status" value="1"/>
</dbReference>
<comment type="caution">
    <text evidence="3">The sequence shown here is derived from an EMBL/GenBank/DDBJ whole genome shotgun (WGS) entry which is preliminary data.</text>
</comment>
<dbReference type="SUPFAM" id="SSF56112">
    <property type="entry name" value="Protein kinase-like (PK-like)"/>
    <property type="match status" value="1"/>
</dbReference>
<dbReference type="GO" id="GO:0007166">
    <property type="term" value="P:cell surface receptor signaling pathway"/>
    <property type="evidence" value="ECO:0007669"/>
    <property type="project" value="InterPro"/>
</dbReference>
<dbReference type="InterPro" id="IPR036537">
    <property type="entry name" value="Adaptor_Cbl_N_dom_sf"/>
</dbReference>
<dbReference type="GO" id="GO:0005524">
    <property type="term" value="F:ATP binding"/>
    <property type="evidence" value="ECO:0007669"/>
    <property type="project" value="InterPro"/>
</dbReference>
<evidence type="ECO:0000259" key="2">
    <source>
        <dbReference type="PROSITE" id="PS50011"/>
    </source>
</evidence>
<feature type="domain" description="Protein kinase" evidence="2">
    <location>
        <begin position="296"/>
        <end position="577"/>
    </location>
</feature>
<dbReference type="GO" id="GO:0004674">
    <property type="term" value="F:protein serine/threonine kinase activity"/>
    <property type="evidence" value="ECO:0007669"/>
    <property type="project" value="TreeGrafter"/>
</dbReference>
<dbReference type="InterPro" id="IPR000719">
    <property type="entry name" value="Prot_kinase_dom"/>
</dbReference>
<dbReference type="PANTHER" id="PTHR44329">
    <property type="entry name" value="SERINE/THREONINE-PROTEIN KINASE TNNI3K-RELATED"/>
    <property type="match status" value="1"/>
</dbReference>
<reference evidence="3" key="1">
    <citation type="submission" date="2021-01" db="EMBL/GenBank/DDBJ databases">
        <authorList>
            <person name="Kaushik A."/>
        </authorList>
    </citation>
    <scope>NUCLEOTIDE SEQUENCE</scope>
    <source>
        <strain evidence="3">AG3-T5</strain>
    </source>
</reference>
<gene>
    <name evidence="3" type="ORF">RDB_LOCUS104566</name>
</gene>
<dbReference type="CDD" id="cd21037">
    <property type="entry name" value="MLKL_NTD"/>
    <property type="match status" value="1"/>
</dbReference>
<dbReference type="Gene3D" id="1.10.510.10">
    <property type="entry name" value="Transferase(Phosphotransferase) domain 1"/>
    <property type="match status" value="1"/>
</dbReference>
<dbReference type="InterPro" id="IPR059179">
    <property type="entry name" value="MLKL-like_MCAfunc"/>
</dbReference>
<evidence type="ECO:0000313" key="4">
    <source>
        <dbReference type="Proteomes" id="UP000663841"/>
    </source>
</evidence>
<organism evidence="3 4">
    <name type="scientific">Rhizoctonia solani</name>
    <dbReference type="NCBI Taxonomy" id="456999"/>
    <lineage>
        <taxon>Eukaryota</taxon>
        <taxon>Fungi</taxon>
        <taxon>Dikarya</taxon>
        <taxon>Basidiomycota</taxon>
        <taxon>Agaricomycotina</taxon>
        <taxon>Agaricomycetes</taxon>
        <taxon>Cantharellales</taxon>
        <taxon>Ceratobasidiaceae</taxon>
        <taxon>Rhizoctonia</taxon>
    </lineage>
</organism>
<protein>
    <recommendedName>
        <fullName evidence="2">Protein kinase domain-containing protein</fullName>
    </recommendedName>
</protein>
<dbReference type="AlphaFoldDB" id="A0A8H3AY08"/>
<feature type="compositionally biased region" description="Polar residues" evidence="1">
    <location>
        <begin position="20"/>
        <end position="30"/>
    </location>
</feature>
<dbReference type="InterPro" id="IPR011009">
    <property type="entry name" value="Kinase-like_dom_sf"/>
</dbReference>
<evidence type="ECO:0000256" key="1">
    <source>
        <dbReference type="SAM" id="MobiDB-lite"/>
    </source>
</evidence>
<dbReference type="PROSITE" id="PS50011">
    <property type="entry name" value="PROTEIN_KINASE_DOM"/>
    <property type="match status" value="1"/>
</dbReference>
<dbReference type="Pfam" id="PF07714">
    <property type="entry name" value="PK_Tyr_Ser-Thr"/>
    <property type="match status" value="1"/>
</dbReference>
<name>A0A8H3AY08_9AGAM</name>